<comment type="caution">
    <text evidence="6">The sequence shown here is derived from an EMBL/GenBank/DDBJ whole genome shotgun (WGS) entry which is preliminary data.</text>
</comment>
<evidence type="ECO:0000259" key="5">
    <source>
        <dbReference type="PROSITE" id="PS51891"/>
    </source>
</evidence>
<feature type="domain" description="CENP-V/GFA" evidence="5">
    <location>
        <begin position="3"/>
        <end position="121"/>
    </location>
</feature>
<keyword evidence="4" id="KW-0456">Lyase</keyword>
<keyword evidence="3" id="KW-0862">Zinc</keyword>
<dbReference type="InterPro" id="IPR006913">
    <property type="entry name" value="CENP-V/GFA"/>
</dbReference>
<dbReference type="PANTHER" id="PTHR33337:SF40">
    <property type="entry name" value="CENP-V_GFA DOMAIN-CONTAINING PROTEIN-RELATED"/>
    <property type="match status" value="1"/>
</dbReference>
<gene>
    <name evidence="6" type="ORF">DXX93_17090</name>
</gene>
<dbReference type="EMBL" id="QUOU01000001">
    <property type="protein sequence ID" value="REL28108.1"/>
    <property type="molecule type" value="Genomic_DNA"/>
</dbReference>
<dbReference type="AlphaFoldDB" id="A0A3E0TU71"/>
<evidence type="ECO:0000256" key="2">
    <source>
        <dbReference type="ARBA" id="ARBA00022723"/>
    </source>
</evidence>
<dbReference type="OrthoDB" id="4188830at2"/>
<evidence type="ECO:0000256" key="4">
    <source>
        <dbReference type="ARBA" id="ARBA00023239"/>
    </source>
</evidence>
<evidence type="ECO:0000313" key="6">
    <source>
        <dbReference type="EMBL" id="REL28108.1"/>
    </source>
</evidence>
<dbReference type="Pfam" id="PF04828">
    <property type="entry name" value="GFA"/>
    <property type="match status" value="1"/>
</dbReference>
<proteinExistence type="inferred from homology"/>
<organism evidence="6 7">
    <name type="scientific">Thalassotalea euphylliae</name>
    <dbReference type="NCBI Taxonomy" id="1655234"/>
    <lineage>
        <taxon>Bacteria</taxon>
        <taxon>Pseudomonadati</taxon>
        <taxon>Pseudomonadota</taxon>
        <taxon>Gammaproteobacteria</taxon>
        <taxon>Alteromonadales</taxon>
        <taxon>Colwelliaceae</taxon>
        <taxon>Thalassotalea</taxon>
    </lineage>
</organism>
<evidence type="ECO:0000313" key="7">
    <source>
        <dbReference type="Proteomes" id="UP000256478"/>
    </source>
</evidence>
<keyword evidence="2" id="KW-0479">Metal-binding</keyword>
<evidence type="ECO:0000256" key="3">
    <source>
        <dbReference type="ARBA" id="ARBA00022833"/>
    </source>
</evidence>
<sequence>MRSVGSCLCGAIQFEVAQFEPLVGHCHCKMCQKFHGAAFSTFGEVKREHLHWQSGLHLLGHYRAENESERSFCQRCGSSLLFESRFNRAQGTVEIALAAFDVLEAVMPDAHIYCQSKAQWLTMDDALPKFSGYRK</sequence>
<reference evidence="6 7" key="1">
    <citation type="submission" date="2018-08" db="EMBL/GenBank/DDBJ databases">
        <title>Thalassotalea euphylliae genome.</title>
        <authorList>
            <person name="Summers S."/>
            <person name="Rice S.A."/>
            <person name="Freckelton M.L."/>
            <person name="Nedved B.T."/>
            <person name="Hadfield M.G."/>
        </authorList>
    </citation>
    <scope>NUCLEOTIDE SEQUENCE [LARGE SCALE GENOMIC DNA]</scope>
    <source>
        <strain evidence="6 7">H1</strain>
    </source>
</reference>
<protein>
    <submittedName>
        <fullName evidence="6">GFA family protein</fullName>
    </submittedName>
</protein>
<dbReference type="InterPro" id="IPR011057">
    <property type="entry name" value="Mss4-like_sf"/>
</dbReference>
<comment type="similarity">
    <text evidence="1">Belongs to the Gfa family.</text>
</comment>
<dbReference type="RefSeq" id="WP_116009162.1">
    <property type="nucleotide sequence ID" value="NZ_QUOU01000001.1"/>
</dbReference>
<dbReference type="GO" id="GO:0046872">
    <property type="term" value="F:metal ion binding"/>
    <property type="evidence" value="ECO:0007669"/>
    <property type="project" value="UniProtKB-KW"/>
</dbReference>
<dbReference type="Proteomes" id="UP000256478">
    <property type="component" value="Unassembled WGS sequence"/>
</dbReference>
<name>A0A3E0TU71_9GAMM</name>
<dbReference type="GO" id="GO:0016846">
    <property type="term" value="F:carbon-sulfur lyase activity"/>
    <property type="evidence" value="ECO:0007669"/>
    <property type="project" value="InterPro"/>
</dbReference>
<evidence type="ECO:0000256" key="1">
    <source>
        <dbReference type="ARBA" id="ARBA00005495"/>
    </source>
</evidence>
<dbReference type="PANTHER" id="PTHR33337">
    <property type="entry name" value="GFA DOMAIN-CONTAINING PROTEIN"/>
    <property type="match status" value="1"/>
</dbReference>
<dbReference type="PROSITE" id="PS51891">
    <property type="entry name" value="CENP_V_GFA"/>
    <property type="match status" value="1"/>
</dbReference>
<accession>A0A3E0TU71</accession>
<dbReference type="Gene3D" id="3.90.1590.10">
    <property type="entry name" value="glutathione-dependent formaldehyde- activating enzyme (gfa)"/>
    <property type="match status" value="1"/>
</dbReference>
<dbReference type="SUPFAM" id="SSF51316">
    <property type="entry name" value="Mss4-like"/>
    <property type="match status" value="1"/>
</dbReference>